<evidence type="ECO:0000313" key="4">
    <source>
        <dbReference type="Proteomes" id="UP000326831"/>
    </source>
</evidence>
<dbReference type="Proteomes" id="UP000634660">
    <property type="component" value="Unassembled WGS sequence"/>
</dbReference>
<feature type="signal peptide" evidence="1">
    <location>
        <begin position="1"/>
        <end position="29"/>
    </location>
</feature>
<dbReference type="RefSeq" id="WP_150520802.1">
    <property type="nucleotide sequence ID" value="NZ_BMVX01000029.1"/>
</dbReference>
<feature type="chain" id="PRO_5044622898" description="Secreted protein" evidence="1">
    <location>
        <begin position="30"/>
        <end position="83"/>
    </location>
</feature>
<reference evidence="3 4" key="2">
    <citation type="submission" date="2017-09" db="EMBL/GenBank/DDBJ databases">
        <authorList>
            <person name="Lee N."/>
            <person name="Cho B.-K."/>
        </authorList>
    </citation>
    <scope>NUCLEOTIDE SEQUENCE [LARGE SCALE GENOMIC DNA]</scope>
    <source>
        <strain evidence="3 4">ATCC 27467</strain>
    </source>
</reference>
<proteinExistence type="predicted"/>
<accession>A0A5P2UR80</accession>
<dbReference type="EMBL" id="CP023701">
    <property type="protein sequence ID" value="QEU81802.1"/>
    <property type="molecule type" value="Genomic_DNA"/>
</dbReference>
<evidence type="ECO:0000256" key="1">
    <source>
        <dbReference type="SAM" id="SignalP"/>
    </source>
</evidence>
<evidence type="ECO:0000313" key="2">
    <source>
        <dbReference type="EMBL" id="GGZ90301.1"/>
    </source>
</evidence>
<reference evidence="2" key="3">
    <citation type="submission" date="2020-09" db="EMBL/GenBank/DDBJ databases">
        <authorList>
            <person name="Sun Q."/>
            <person name="Ohkuma M."/>
        </authorList>
    </citation>
    <scope>NUCLEOTIDE SEQUENCE</scope>
    <source>
        <strain evidence="2">JCM 4834</strain>
    </source>
</reference>
<dbReference type="EMBL" id="BMVX01000029">
    <property type="protein sequence ID" value="GGZ90301.1"/>
    <property type="molecule type" value="Genomic_DNA"/>
</dbReference>
<dbReference type="KEGG" id="ssub:CP968_29075"/>
<evidence type="ECO:0000313" key="3">
    <source>
        <dbReference type="EMBL" id="QEU81802.1"/>
    </source>
</evidence>
<keyword evidence="1" id="KW-0732">Signal</keyword>
<reference evidence="2" key="1">
    <citation type="journal article" date="2014" name="Int. J. Syst. Evol. Microbiol.">
        <title>Complete genome sequence of Corynebacterium casei LMG S-19264T (=DSM 44701T), isolated from a smear-ripened cheese.</title>
        <authorList>
            <consortium name="US DOE Joint Genome Institute (JGI-PGF)"/>
            <person name="Walter F."/>
            <person name="Albersmeier A."/>
            <person name="Kalinowski J."/>
            <person name="Ruckert C."/>
        </authorList>
    </citation>
    <scope>NUCLEOTIDE SEQUENCE</scope>
    <source>
        <strain evidence="2">JCM 4834</strain>
    </source>
</reference>
<dbReference type="AlphaFoldDB" id="A0A5P2UR80"/>
<dbReference type="Proteomes" id="UP000326831">
    <property type="component" value="Chromosome"/>
</dbReference>
<evidence type="ECO:0008006" key="5">
    <source>
        <dbReference type="Google" id="ProtNLM"/>
    </source>
</evidence>
<keyword evidence="4" id="KW-1185">Reference proteome</keyword>
<gene>
    <name evidence="3" type="ORF">CP968_29075</name>
    <name evidence="2" type="ORF">GCM10010371_57780</name>
</gene>
<dbReference type="OrthoDB" id="4334954at2"/>
<organism evidence="3 4">
    <name type="scientific">Streptomyces subrutilus</name>
    <dbReference type="NCBI Taxonomy" id="36818"/>
    <lineage>
        <taxon>Bacteria</taxon>
        <taxon>Bacillati</taxon>
        <taxon>Actinomycetota</taxon>
        <taxon>Actinomycetes</taxon>
        <taxon>Kitasatosporales</taxon>
        <taxon>Streptomycetaceae</taxon>
        <taxon>Streptomyces</taxon>
    </lineage>
</organism>
<sequence>MKKNKLVAGGAAAVIAAGIAITAVGAANAAEAAPDSAARITSVQQLHANLAQAVEQEQALGLQGTLGGPVGRAVDASHDAIDG</sequence>
<protein>
    <recommendedName>
        <fullName evidence="5">Secreted protein</fullName>
    </recommendedName>
</protein>
<name>A0A5P2UR80_9ACTN</name>